<keyword evidence="8" id="KW-0547">Nucleotide-binding</keyword>
<dbReference type="Pfam" id="PF09190">
    <property type="entry name" value="DALR_2"/>
    <property type="match status" value="1"/>
</dbReference>
<protein>
    <recommendedName>
        <fullName evidence="4">cysteine--tRNA ligase</fullName>
        <ecNumber evidence="4">6.1.1.16</ecNumber>
    </recommendedName>
    <alternativeName>
        <fullName evidence="13">Cysteinyl-tRNA synthetase</fullName>
    </alternativeName>
</protein>
<gene>
    <name evidence="18" type="ORF">BDZ90DRAFT_233604</name>
</gene>
<dbReference type="InterPro" id="IPR024909">
    <property type="entry name" value="Cys-tRNA/MSH_ligase"/>
</dbReference>
<evidence type="ECO:0000256" key="12">
    <source>
        <dbReference type="ARBA" id="ARBA00023146"/>
    </source>
</evidence>
<reference evidence="18 19" key="1">
    <citation type="journal article" date="2018" name="Mol. Biol. Evol.">
        <title>Broad Genomic Sampling Reveals a Smut Pathogenic Ancestry of the Fungal Clade Ustilaginomycotina.</title>
        <authorList>
            <person name="Kijpornyongpan T."/>
            <person name="Mondo S.J."/>
            <person name="Barry K."/>
            <person name="Sandor L."/>
            <person name="Lee J."/>
            <person name="Lipzen A."/>
            <person name="Pangilinan J."/>
            <person name="LaButti K."/>
            <person name="Hainaut M."/>
            <person name="Henrissat B."/>
            <person name="Grigoriev I.V."/>
            <person name="Spatafora J.W."/>
            <person name="Aime M.C."/>
        </authorList>
    </citation>
    <scope>NUCLEOTIDE SEQUENCE [LARGE SCALE GENOMIC DNA]</scope>
    <source>
        <strain evidence="18 19">MCA 5214</strain>
    </source>
</reference>
<keyword evidence="7" id="KW-0479">Metal-binding</keyword>
<keyword evidence="12" id="KW-0030">Aminoacyl-tRNA synthetase</keyword>
<feature type="compositionally biased region" description="Low complexity" evidence="15">
    <location>
        <begin position="378"/>
        <end position="390"/>
    </location>
</feature>
<dbReference type="EC" id="6.1.1.16" evidence="4"/>
<dbReference type="GO" id="GO:0046872">
    <property type="term" value="F:metal ion binding"/>
    <property type="evidence" value="ECO:0007669"/>
    <property type="project" value="UniProtKB-KW"/>
</dbReference>
<evidence type="ECO:0000256" key="13">
    <source>
        <dbReference type="ARBA" id="ARBA00031499"/>
    </source>
</evidence>
<dbReference type="GO" id="GO:0006423">
    <property type="term" value="P:cysteinyl-tRNA aminoacylation"/>
    <property type="evidence" value="ECO:0007669"/>
    <property type="project" value="InterPro"/>
</dbReference>
<evidence type="ECO:0000256" key="7">
    <source>
        <dbReference type="ARBA" id="ARBA00022723"/>
    </source>
</evidence>
<evidence type="ECO:0000256" key="8">
    <source>
        <dbReference type="ARBA" id="ARBA00022741"/>
    </source>
</evidence>
<feature type="region of interest" description="Disordered" evidence="15">
    <location>
        <begin position="799"/>
        <end position="826"/>
    </location>
</feature>
<keyword evidence="14" id="KW-0175">Coiled coil</keyword>
<dbReference type="GO" id="GO:0004817">
    <property type="term" value="F:cysteine-tRNA ligase activity"/>
    <property type="evidence" value="ECO:0007669"/>
    <property type="project" value="UniProtKB-EC"/>
</dbReference>
<dbReference type="SUPFAM" id="SSF47323">
    <property type="entry name" value="Anticodon-binding domain of a subclass of class I aminoacyl-tRNA synthetases"/>
    <property type="match status" value="1"/>
</dbReference>
<name>A0A316UL64_9BASI</name>
<evidence type="ECO:0000259" key="16">
    <source>
        <dbReference type="Pfam" id="PF01406"/>
    </source>
</evidence>
<feature type="domain" description="Cysteinyl-tRNA synthetase class Ia DALR" evidence="17">
    <location>
        <begin position="556"/>
        <end position="606"/>
    </location>
</feature>
<comment type="subcellular location">
    <subcellularLocation>
        <location evidence="2">Cytoplasm</location>
    </subcellularLocation>
</comment>
<feature type="compositionally biased region" description="Low complexity" evidence="15">
    <location>
        <begin position="354"/>
        <end position="365"/>
    </location>
</feature>
<keyword evidence="10" id="KW-0067">ATP-binding</keyword>
<evidence type="ECO:0000259" key="17">
    <source>
        <dbReference type="Pfam" id="PF09190"/>
    </source>
</evidence>
<dbReference type="SUPFAM" id="SSF52374">
    <property type="entry name" value="Nucleotidylyl transferase"/>
    <property type="match status" value="1"/>
</dbReference>
<comment type="similarity">
    <text evidence="3">Belongs to the class-I aminoacyl-tRNA synthetase family.</text>
</comment>
<dbReference type="InterPro" id="IPR014729">
    <property type="entry name" value="Rossmann-like_a/b/a_fold"/>
</dbReference>
<dbReference type="EMBL" id="KZ819673">
    <property type="protein sequence ID" value="PWN26007.1"/>
    <property type="molecule type" value="Genomic_DNA"/>
</dbReference>
<dbReference type="PANTHER" id="PTHR10890:SF3">
    <property type="entry name" value="CYSTEINE--TRNA LIGASE, CYTOPLASMIC"/>
    <property type="match status" value="1"/>
</dbReference>
<evidence type="ECO:0000256" key="14">
    <source>
        <dbReference type="SAM" id="Coils"/>
    </source>
</evidence>
<dbReference type="Gene3D" id="1.20.120.1910">
    <property type="entry name" value="Cysteine-tRNA ligase, C-terminal anti-codon recognition domain"/>
    <property type="match status" value="1"/>
</dbReference>
<keyword evidence="5" id="KW-0963">Cytoplasm</keyword>
<keyword evidence="9" id="KW-0862">Zinc</keyword>
<keyword evidence="6" id="KW-0436">Ligase</keyword>
<sequence length="844" mass="93653">MAVANPPVDGQPARAQQPPWHIPEKIEKEPQLMVYNSLTRTKVPFVPMKGRHVTWYNCGPTVYDASHMGHARNYVSQDIMRRILEHLGYSIHFVMNITDIDDKIIVRARQNHLVKEFRSQHPHLTPALLSEVKTSWSAYFDKTLRRFAPPPPPEEVKQLPGGKVPEEAAWEEVSRRYISDEKWRQETSMQEPKLGMWYSALDKSRQAIIAATMSTTASSLDSSAPKESTAALVDASLDLLSSSLDAAHGHAVTDPSIFRSLAAYWEEAYFKDMRKLGVLKPDQLTRVSEYVPEIVEFTEKIMANGFAYKDERGNVWFDTRAFDGAPTGEKEKHSYAKLAPWSKGNRELLEEGEGSLSTSSATTSGKRSPSDFALWKTSKPGEPSWPSPWGSGRPGWHIECSVMASSVLGTRIDVHSGGVDLMFPHHDNELAQSEACHGCAPWINYFLHTGHLHIEGLKMSKSLKNFISIEEALQRFTARQLRMAFLMQQWSSRMDFREASMNEVRNAEERFNNFFATCKAHARQAATRGPAFSDGHHHYAEGEKALVSQLGEAKLAFHAALCDSFDTPTAVSVLLDVVSRANTYEKEARKAGVNAEVLDMVGRWVGDMLRMFGLGHGPVFEGQVGWGEDGAGVADQASAAADSSAAGGVDRESLLMPYLEALSDFRSSVRRLARQGAPHSELLALADRLRDEDLVDLGVALEDAAEGSSSANGTEGEQSQQKAMVKLVPAAQLRAAREEKQRIVREKAARKEEAAKKAAAARLEKLERGRVSPALMFRPVSEGGLKAHDGLWKEWDEQTGLPTKDAATGAEVGKSRRKGLEKERATQVKLHEEYLKAKEKGEVE</sequence>
<keyword evidence="11" id="KW-0648">Protein biosynthesis</keyword>
<dbReference type="NCBIfam" id="TIGR00435">
    <property type="entry name" value="cysS"/>
    <property type="match status" value="1"/>
</dbReference>
<dbReference type="GO" id="GO:0005737">
    <property type="term" value="C:cytoplasm"/>
    <property type="evidence" value="ECO:0007669"/>
    <property type="project" value="UniProtKB-SubCell"/>
</dbReference>
<evidence type="ECO:0000256" key="1">
    <source>
        <dbReference type="ARBA" id="ARBA00001947"/>
    </source>
</evidence>
<feature type="region of interest" description="Disordered" evidence="15">
    <location>
        <begin position="349"/>
        <end position="390"/>
    </location>
</feature>
<evidence type="ECO:0000256" key="5">
    <source>
        <dbReference type="ARBA" id="ARBA00022490"/>
    </source>
</evidence>
<dbReference type="OrthoDB" id="438179at2759"/>
<dbReference type="InterPro" id="IPR015803">
    <property type="entry name" value="Cys-tRNA-ligase"/>
</dbReference>
<dbReference type="GO" id="GO:0005524">
    <property type="term" value="F:ATP binding"/>
    <property type="evidence" value="ECO:0007669"/>
    <property type="project" value="UniProtKB-KW"/>
</dbReference>
<evidence type="ECO:0000256" key="3">
    <source>
        <dbReference type="ARBA" id="ARBA00005594"/>
    </source>
</evidence>
<evidence type="ECO:0000256" key="4">
    <source>
        <dbReference type="ARBA" id="ARBA00012832"/>
    </source>
</evidence>
<dbReference type="GeneID" id="37028513"/>
<dbReference type="HAMAP" id="MF_00041">
    <property type="entry name" value="Cys_tRNA_synth"/>
    <property type="match status" value="1"/>
</dbReference>
<organism evidence="18 19">
    <name type="scientific">Jaminaea rosea</name>
    <dbReference type="NCBI Taxonomy" id="1569628"/>
    <lineage>
        <taxon>Eukaryota</taxon>
        <taxon>Fungi</taxon>
        <taxon>Dikarya</taxon>
        <taxon>Basidiomycota</taxon>
        <taxon>Ustilaginomycotina</taxon>
        <taxon>Exobasidiomycetes</taxon>
        <taxon>Microstromatales</taxon>
        <taxon>Microstromatales incertae sedis</taxon>
        <taxon>Jaminaea</taxon>
    </lineage>
</organism>
<evidence type="ECO:0000256" key="10">
    <source>
        <dbReference type="ARBA" id="ARBA00022840"/>
    </source>
</evidence>
<dbReference type="AlphaFoldDB" id="A0A316UL64"/>
<evidence type="ECO:0000256" key="6">
    <source>
        <dbReference type="ARBA" id="ARBA00022598"/>
    </source>
</evidence>
<proteinExistence type="inferred from homology"/>
<evidence type="ECO:0000256" key="9">
    <source>
        <dbReference type="ARBA" id="ARBA00022833"/>
    </source>
</evidence>
<dbReference type="Proteomes" id="UP000245884">
    <property type="component" value="Unassembled WGS sequence"/>
</dbReference>
<comment type="cofactor">
    <cofactor evidence="1">
        <name>Zn(2+)</name>
        <dbReference type="ChEBI" id="CHEBI:29105"/>
    </cofactor>
</comment>
<evidence type="ECO:0000313" key="19">
    <source>
        <dbReference type="Proteomes" id="UP000245884"/>
    </source>
</evidence>
<dbReference type="InterPro" id="IPR032678">
    <property type="entry name" value="tRNA-synt_1_cat_dom"/>
</dbReference>
<dbReference type="RefSeq" id="XP_025360619.1">
    <property type="nucleotide sequence ID" value="XM_025506690.1"/>
</dbReference>
<feature type="coiled-coil region" evidence="14">
    <location>
        <begin position="733"/>
        <end position="769"/>
    </location>
</feature>
<dbReference type="Pfam" id="PF01406">
    <property type="entry name" value="tRNA-synt_1e"/>
    <property type="match status" value="1"/>
</dbReference>
<evidence type="ECO:0000256" key="15">
    <source>
        <dbReference type="SAM" id="MobiDB-lite"/>
    </source>
</evidence>
<accession>A0A316UL64</accession>
<dbReference type="InterPro" id="IPR015273">
    <property type="entry name" value="Cys-tRNA-synt_Ia_DALR"/>
</dbReference>
<dbReference type="Gene3D" id="3.40.50.620">
    <property type="entry name" value="HUPs"/>
    <property type="match status" value="2"/>
</dbReference>
<keyword evidence="19" id="KW-1185">Reference proteome</keyword>
<dbReference type="STRING" id="1569628.A0A316UL64"/>
<evidence type="ECO:0000313" key="18">
    <source>
        <dbReference type="EMBL" id="PWN26007.1"/>
    </source>
</evidence>
<feature type="domain" description="tRNA synthetases class I catalytic" evidence="16">
    <location>
        <begin position="45"/>
        <end position="505"/>
    </location>
</feature>
<evidence type="ECO:0000256" key="11">
    <source>
        <dbReference type="ARBA" id="ARBA00022917"/>
    </source>
</evidence>
<evidence type="ECO:0000256" key="2">
    <source>
        <dbReference type="ARBA" id="ARBA00004496"/>
    </source>
</evidence>
<dbReference type="InterPro" id="IPR009080">
    <property type="entry name" value="tRNAsynth_Ia_anticodon-bd"/>
</dbReference>
<dbReference type="PANTHER" id="PTHR10890">
    <property type="entry name" value="CYSTEINYL-TRNA SYNTHETASE"/>
    <property type="match status" value="1"/>
</dbReference>
<feature type="region of interest" description="Disordered" evidence="15">
    <location>
        <begin position="1"/>
        <end position="21"/>
    </location>
</feature>
<dbReference type="CDD" id="cd00672">
    <property type="entry name" value="CysRS_core"/>
    <property type="match status" value="1"/>
</dbReference>